<gene>
    <name evidence="3" type="ORF">BDD16_004513</name>
</gene>
<dbReference type="Proteomes" id="UP000518288">
    <property type="component" value="Unassembled WGS sequence"/>
</dbReference>
<accession>A0A7Y9R1F9</accession>
<comment type="similarity">
    <text evidence="1">Belongs to the thioesterase family.</text>
</comment>
<feature type="domain" description="Thioesterase" evidence="2">
    <location>
        <begin position="7"/>
        <end position="177"/>
    </location>
</feature>
<dbReference type="AlphaFoldDB" id="A0A7Y9R1F9"/>
<dbReference type="Gene3D" id="3.40.50.1820">
    <property type="entry name" value="alpha/beta hydrolase"/>
    <property type="match status" value="1"/>
</dbReference>
<evidence type="ECO:0000256" key="1">
    <source>
        <dbReference type="ARBA" id="ARBA00007169"/>
    </source>
</evidence>
<name>A0A7Y9R1F9_9BURK</name>
<evidence type="ECO:0000313" key="3">
    <source>
        <dbReference type="EMBL" id="NYG35451.1"/>
    </source>
</evidence>
<dbReference type="InterPro" id="IPR012223">
    <property type="entry name" value="TEII"/>
</dbReference>
<proteinExistence type="inferred from homology"/>
<dbReference type="Pfam" id="PF00975">
    <property type="entry name" value="Thioesterase"/>
    <property type="match status" value="1"/>
</dbReference>
<dbReference type="PANTHER" id="PTHR11487">
    <property type="entry name" value="THIOESTERASE"/>
    <property type="match status" value="1"/>
</dbReference>
<protein>
    <submittedName>
        <fullName evidence="3">Surfactin synthase thioesterase subunit</fullName>
    </submittedName>
</protein>
<dbReference type="InterPro" id="IPR001031">
    <property type="entry name" value="Thioesterase"/>
</dbReference>
<comment type="caution">
    <text evidence="3">The sequence shown here is derived from an EMBL/GenBank/DDBJ whole genome shotgun (WGS) entry which is preliminary data.</text>
</comment>
<sequence>MDDPDVLLTELHTAIRPWLDCPFVLMGYSMGGLIAHALACRLQSSGGPTPERLVVAACGSPDHPARIDPDRMDHAEFTAYVRSLGGTPDAVFEHAELLDMLLPMLRADFRLVRRLREAATAWPGWPRLRCPITALAAQDDEHATPQQVARWADFTQGLLHCTSIPGGHFSLWQQPQLLMDAALGAPGIRSGQAVTG</sequence>
<organism evidence="3 4">
    <name type="scientific">Sphaerotilus montanus</name>
    <dbReference type="NCBI Taxonomy" id="522889"/>
    <lineage>
        <taxon>Bacteria</taxon>
        <taxon>Pseudomonadati</taxon>
        <taxon>Pseudomonadota</taxon>
        <taxon>Betaproteobacteria</taxon>
        <taxon>Burkholderiales</taxon>
        <taxon>Sphaerotilaceae</taxon>
        <taxon>Sphaerotilus</taxon>
    </lineage>
</organism>
<evidence type="ECO:0000313" key="4">
    <source>
        <dbReference type="Proteomes" id="UP000518288"/>
    </source>
</evidence>
<dbReference type="GO" id="GO:0008610">
    <property type="term" value="P:lipid biosynthetic process"/>
    <property type="evidence" value="ECO:0007669"/>
    <property type="project" value="TreeGrafter"/>
</dbReference>
<dbReference type="EMBL" id="JACCFH010000002">
    <property type="protein sequence ID" value="NYG35451.1"/>
    <property type="molecule type" value="Genomic_DNA"/>
</dbReference>
<dbReference type="PANTHER" id="PTHR11487:SF0">
    <property type="entry name" value="S-ACYL FATTY ACID SYNTHASE THIOESTERASE, MEDIUM CHAIN"/>
    <property type="match status" value="1"/>
</dbReference>
<dbReference type="InterPro" id="IPR029058">
    <property type="entry name" value="AB_hydrolase_fold"/>
</dbReference>
<dbReference type="SUPFAM" id="SSF53474">
    <property type="entry name" value="alpha/beta-Hydrolases"/>
    <property type="match status" value="1"/>
</dbReference>
<reference evidence="3 4" key="1">
    <citation type="submission" date="2020-07" db="EMBL/GenBank/DDBJ databases">
        <title>Genomic Encyclopedia of Archaeal and Bacterial Type Strains, Phase II (KMG-II): from individual species to whole genera.</title>
        <authorList>
            <person name="Goeker M."/>
        </authorList>
    </citation>
    <scope>NUCLEOTIDE SEQUENCE [LARGE SCALE GENOMIC DNA]</scope>
    <source>
        <strain evidence="3 4">DSM 21226</strain>
    </source>
</reference>
<keyword evidence="4" id="KW-1185">Reference proteome</keyword>
<evidence type="ECO:0000259" key="2">
    <source>
        <dbReference type="Pfam" id="PF00975"/>
    </source>
</evidence>